<reference evidence="2" key="1">
    <citation type="journal article" date="2018" name="Genome Announc.">
        <title>Complete genome sequence of a Dickeya fangzhongdai type strain causing bleeding canker of pear tree trunks.</title>
        <authorList>
            <person name="Zhao Y."/>
            <person name="Tian Y."/>
            <person name="Li X."/>
            <person name="Hu B."/>
        </authorList>
    </citation>
    <scope>NUCLEOTIDE SEQUENCE [LARGE SCALE GENOMIC DNA]</scope>
    <source>
        <strain evidence="2">DSM 101947</strain>
    </source>
</reference>
<organism evidence="1 2">
    <name type="scientific">Dickeya fangzhongdai</name>
    <dbReference type="NCBI Taxonomy" id="1778540"/>
    <lineage>
        <taxon>Bacteria</taxon>
        <taxon>Pseudomonadati</taxon>
        <taxon>Pseudomonadota</taxon>
        <taxon>Gammaproteobacteria</taxon>
        <taxon>Enterobacterales</taxon>
        <taxon>Pectobacteriaceae</taxon>
        <taxon>Dickeya</taxon>
    </lineage>
</organism>
<evidence type="ECO:0000313" key="1">
    <source>
        <dbReference type="EMBL" id="ATZ95383.1"/>
    </source>
</evidence>
<dbReference type="GeneID" id="66565858"/>
<dbReference type="OrthoDB" id="6020485at2"/>
<proteinExistence type="predicted"/>
<dbReference type="AlphaFoldDB" id="A0A2K8QPE3"/>
<gene>
    <name evidence="1" type="ORF">CVE23_16175</name>
</gene>
<dbReference type="RefSeq" id="WP_049854872.1">
    <property type="nucleotide sequence ID" value="NZ_BMJF01000006.1"/>
</dbReference>
<protein>
    <submittedName>
        <fullName evidence="1">Uncharacterized protein</fullName>
    </submittedName>
</protein>
<name>A0A2K8QPE3_9GAMM</name>
<keyword evidence="2" id="KW-1185">Reference proteome</keyword>
<accession>A0A2K8QPE3</accession>
<sequence>MPINGWYTGDADNVMDNGNINGWADQSGQAFGSNLGGGVHSYQFGPVINHYGTWGQLIYVNQASLVPPDWNNPSGLNGWMPANPAPDNSIWIQGHLVNGECGGQSNHAAYLTPISHNVNMWHAGYEAVLQRLVNRGAATGVSVSQFNPNGLANCRIIYRTHGLPPRAGSQVPDGICVSLGIVINGVMKNDAEVTQEFAHGTGKQRWFADRYYTSSGKDDRNKIIEMVGGTLVQYP</sequence>
<dbReference type="KEGG" id="dfn:CVE23_16175"/>
<dbReference type="EMBL" id="CP025003">
    <property type="protein sequence ID" value="ATZ95383.1"/>
    <property type="molecule type" value="Genomic_DNA"/>
</dbReference>
<dbReference type="Proteomes" id="UP000231901">
    <property type="component" value="Chromosome"/>
</dbReference>
<evidence type="ECO:0000313" key="2">
    <source>
        <dbReference type="Proteomes" id="UP000231901"/>
    </source>
</evidence>